<accession>A0A0B6ZA41</accession>
<dbReference type="EMBL" id="HACG01017951">
    <property type="protein sequence ID" value="CEK64816.1"/>
    <property type="molecule type" value="Transcribed_RNA"/>
</dbReference>
<dbReference type="AlphaFoldDB" id="A0A0B6ZA41"/>
<sequence>GHTLRFCKFGNEFIKRHSNVQEILKTNNCKYFFSRPPPSNIMYVKLDYRLKITLAETKSILQNGIHALCQYLDTFKVIHIEIDQSLGDIIDFQRFCQRECKQHIPGVEFFFDHLNNFVYFFSDQNEFWIKSGVTRIYDKFISYITNLDHAGDHSSFKNVDQNRETNTLQGTIR</sequence>
<feature type="non-terminal residue" evidence="1">
    <location>
        <position position="1"/>
    </location>
</feature>
<name>A0A0B6ZA41_9EUPU</name>
<reference evidence="1" key="1">
    <citation type="submission" date="2014-12" db="EMBL/GenBank/DDBJ databases">
        <title>Insight into the proteome of Arion vulgaris.</title>
        <authorList>
            <person name="Aradska J."/>
            <person name="Bulat T."/>
            <person name="Smidak R."/>
            <person name="Sarate P."/>
            <person name="Gangsoo J."/>
            <person name="Sialana F."/>
            <person name="Bilban M."/>
            <person name="Lubec G."/>
        </authorList>
    </citation>
    <scope>NUCLEOTIDE SEQUENCE</scope>
    <source>
        <tissue evidence="1">Skin</tissue>
    </source>
</reference>
<protein>
    <submittedName>
        <fullName evidence="1">Uncharacterized protein</fullName>
    </submittedName>
</protein>
<proteinExistence type="predicted"/>
<organism evidence="1">
    <name type="scientific">Arion vulgaris</name>
    <dbReference type="NCBI Taxonomy" id="1028688"/>
    <lineage>
        <taxon>Eukaryota</taxon>
        <taxon>Metazoa</taxon>
        <taxon>Spiralia</taxon>
        <taxon>Lophotrochozoa</taxon>
        <taxon>Mollusca</taxon>
        <taxon>Gastropoda</taxon>
        <taxon>Heterobranchia</taxon>
        <taxon>Euthyneura</taxon>
        <taxon>Panpulmonata</taxon>
        <taxon>Eupulmonata</taxon>
        <taxon>Stylommatophora</taxon>
        <taxon>Helicina</taxon>
        <taxon>Arionoidea</taxon>
        <taxon>Arionidae</taxon>
        <taxon>Arion</taxon>
    </lineage>
</organism>
<feature type="non-terminal residue" evidence="1">
    <location>
        <position position="173"/>
    </location>
</feature>
<evidence type="ECO:0000313" key="1">
    <source>
        <dbReference type="EMBL" id="CEK64816.1"/>
    </source>
</evidence>
<gene>
    <name evidence="1" type="primary">ORF53024</name>
</gene>